<name>A0A7D9MDV3_PARCT</name>
<dbReference type="SUPFAM" id="SSF56672">
    <property type="entry name" value="DNA/RNA polymerases"/>
    <property type="match status" value="1"/>
</dbReference>
<dbReference type="Gene3D" id="3.10.10.10">
    <property type="entry name" value="HIV Type 1 Reverse Transcriptase, subunit A, domain 1"/>
    <property type="match status" value="1"/>
</dbReference>
<protein>
    <submittedName>
        <fullName evidence="1">Uncharacterized protein</fullName>
    </submittedName>
</protein>
<dbReference type="AlphaFoldDB" id="A0A7D9MDV3"/>
<reference evidence="1" key="1">
    <citation type="submission" date="2020-04" db="EMBL/GenBank/DDBJ databases">
        <authorList>
            <person name="Alioto T."/>
            <person name="Alioto T."/>
            <person name="Gomez Garrido J."/>
        </authorList>
    </citation>
    <scope>NUCLEOTIDE SEQUENCE</scope>
    <source>
        <strain evidence="1">A484AB</strain>
    </source>
</reference>
<dbReference type="EMBL" id="CACRXK020049811">
    <property type="protein sequence ID" value="CAB4046314.1"/>
    <property type="molecule type" value="Genomic_DNA"/>
</dbReference>
<gene>
    <name evidence="1" type="ORF">PACLA_8A081436</name>
</gene>
<dbReference type="InterPro" id="IPR043502">
    <property type="entry name" value="DNA/RNA_pol_sf"/>
</dbReference>
<comment type="caution">
    <text evidence="1">The sequence shown here is derived from an EMBL/GenBank/DDBJ whole genome shotgun (WGS) entry which is preliminary data.</text>
</comment>
<dbReference type="Proteomes" id="UP001152795">
    <property type="component" value="Unassembled WGS sequence"/>
</dbReference>
<evidence type="ECO:0000313" key="2">
    <source>
        <dbReference type="Proteomes" id="UP001152795"/>
    </source>
</evidence>
<evidence type="ECO:0000313" key="1">
    <source>
        <dbReference type="EMBL" id="CAB4046314.1"/>
    </source>
</evidence>
<feature type="non-terminal residue" evidence="1">
    <location>
        <position position="163"/>
    </location>
</feature>
<organism evidence="1 2">
    <name type="scientific">Paramuricea clavata</name>
    <name type="common">Red gorgonian</name>
    <name type="synonym">Violescent sea-whip</name>
    <dbReference type="NCBI Taxonomy" id="317549"/>
    <lineage>
        <taxon>Eukaryota</taxon>
        <taxon>Metazoa</taxon>
        <taxon>Cnidaria</taxon>
        <taxon>Anthozoa</taxon>
        <taxon>Octocorallia</taxon>
        <taxon>Malacalcyonacea</taxon>
        <taxon>Plexauridae</taxon>
        <taxon>Paramuricea</taxon>
    </lineage>
</organism>
<sequence>MSPLKCEGKARVRLIADGRKTIETEAIVCGDMGREVILSRSILRRMRIIPKNFPNVFVAGVKNCVNDLISEFPETLSDRLPKKPMKGKPMRIYLKDDVDIVPTRRLTARQIPLARQEAAENVVTKLMEDRVIERVEGPTDWISPGFFVPKNDGKGVRLVTDYT</sequence>
<accession>A0A7D9MDV3</accession>
<keyword evidence="2" id="KW-1185">Reference proteome</keyword>
<proteinExistence type="predicted"/>
<dbReference type="OrthoDB" id="2286242at2759"/>